<keyword evidence="8" id="KW-0648">Protein biosynthesis</keyword>
<dbReference type="SUPFAM" id="SSF55681">
    <property type="entry name" value="Class II aaRS and biotin synthetases"/>
    <property type="match status" value="1"/>
</dbReference>
<feature type="region of interest" description="Disordered" evidence="12">
    <location>
        <begin position="1"/>
        <end position="22"/>
    </location>
</feature>
<keyword evidence="9" id="KW-0030">Aminoacyl-tRNA synthetase</keyword>
<feature type="region of interest" description="Disordered" evidence="12">
    <location>
        <begin position="40"/>
        <end position="95"/>
    </location>
</feature>
<name>A0A409YV03_9AGAR</name>
<dbReference type="PRINTS" id="PR01042">
    <property type="entry name" value="TRNASYNTHASP"/>
</dbReference>
<accession>A0A409YV03</accession>
<dbReference type="EC" id="6.1.1.22" evidence="3"/>
<dbReference type="InParanoid" id="A0A409YV03"/>
<evidence type="ECO:0000313" key="15">
    <source>
        <dbReference type="Proteomes" id="UP000284706"/>
    </source>
</evidence>
<dbReference type="Proteomes" id="UP000284706">
    <property type="component" value="Unassembled WGS sequence"/>
</dbReference>
<dbReference type="GO" id="GO:0004816">
    <property type="term" value="F:asparagine-tRNA ligase activity"/>
    <property type="evidence" value="ECO:0007669"/>
    <property type="project" value="UniProtKB-EC"/>
</dbReference>
<dbReference type="InterPro" id="IPR004365">
    <property type="entry name" value="NA-bd_OB_tRNA"/>
</dbReference>
<evidence type="ECO:0000259" key="13">
    <source>
        <dbReference type="PROSITE" id="PS50862"/>
    </source>
</evidence>
<keyword evidence="15" id="KW-1185">Reference proteome</keyword>
<dbReference type="InterPro" id="IPR012340">
    <property type="entry name" value="NA-bd_OB-fold"/>
</dbReference>
<evidence type="ECO:0000256" key="8">
    <source>
        <dbReference type="ARBA" id="ARBA00022917"/>
    </source>
</evidence>
<evidence type="ECO:0000256" key="6">
    <source>
        <dbReference type="ARBA" id="ARBA00022741"/>
    </source>
</evidence>
<dbReference type="CDD" id="cd00776">
    <property type="entry name" value="AsxRS_core"/>
    <property type="match status" value="1"/>
</dbReference>
<dbReference type="EMBL" id="NHYE01000232">
    <property type="protein sequence ID" value="PPR06867.1"/>
    <property type="molecule type" value="Genomic_DNA"/>
</dbReference>
<dbReference type="FunCoup" id="A0A409YV03">
    <property type="interactions" value="484"/>
</dbReference>
<dbReference type="OrthoDB" id="1931232at2759"/>
<evidence type="ECO:0000256" key="1">
    <source>
        <dbReference type="ARBA" id="ARBA00004496"/>
    </source>
</evidence>
<dbReference type="InterPro" id="IPR004522">
    <property type="entry name" value="Asn-tRNA-ligase"/>
</dbReference>
<dbReference type="InterPro" id="IPR004364">
    <property type="entry name" value="Aa-tRNA-synt_II"/>
</dbReference>
<dbReference type="Gene3D" id="2.40.50.140">
    <property type="entry name" value="Nucleic acid-binding proteins"/>
    <property type="match status" value="1"/>
</dbReference>
<dbReference type="InterPro" id="IPR002312">
    <property type="entry name" value="Asp/Asn-tRNA-synth_IIb"/>
</dbReference>
<evidence type="ECO:0000256" key="2">
    <source>
        <dbReference type="ARBA" id="ARBA00008226"/>
    </source>
</evidence>
<comment type="similarity">
    <text evidence="2">Belongs to the class-II aminoacyl-tRNA synthetase family.</text>
</comment>
<dbReference type="Pfam" id="PF20917">
    <property type="entry name" value="AsnRS_N"/>
    <property type="match status" value="1"/>
</dbReference>
<dbReference type="CDD" id="cd04323">
    <property type="entry name" value="AsnRS_cyto_like_N"/>
    <property type="match status" value="1"/>
</dbReference>
<dbReference type="AlphaFoldDB" id="A0A409YV03"/>
<feature type="compositionally biased region" description="Basic and acidic residues" evidence="12">
    <location>
        <begin position="65"/>
        <end position="95"/>
    </location>
</feature>
<dbReference type="InterPro" id="IPR006195">
    <property type="entry name" value="aa-tRNA-synth_II"/>
</dbReference>
<dbReference type="PANTHER" id="PTHR22594">
    <property type="entry name" value="ASPARTYL/LYSYL-TRNA SYNTHETASE"/>
    <property type="match status" value="1"/>
</dbReference>
<evidence type="ECO:0000256" key="4">
    <source>
        <dbReference type="ARBA" id="ARBA00022490"/>
    </source>
</evidence>
<evidence type="ECO:0000313" key="14">
    <source>
        <dbReference type="EMBL" id="PPR06867.1"/>
    </source>
</evidence>
<evidence type="ECO:0000256" key="9">
    <source>
        <dbReference type="ARBA" id="ARBA00023146"/>
    </source>
</evidence>
<organism evidence="14 15">
    <name type="scientific">Gymnopilus dilepis</name>
    <dbReference type="NCBI Taxonomy" id="231916"/>
    <lineage>
        <taxon>Eukaryota</taxon>
        <taxon>Fungi</taxon>
        <taxon>Dikarya</taxon>
        <taxon>Basidiomycota</taxon>
        <taxon>Agaricomycotina</taxon>
        <taxon>Agaricomycetes</taxon>
        <taxon>Agaricomycetidae</taxon>
        <taxon>Agaricales</taxon>
        <taxon>Agaricineae</taxon>
        <taxon>Hymenogastraceae</taxon>
        <taxon>Gymnopilus</taxon>
    </lineage>
</organism>
<gene>
    <name evidence="14" type="ORF">CVT26_003991</name>
</gene>
<comment type="caution">
    <text evidence="14">The sequence shown here is derived from an EMBL/GenBank/DDBJ whole genome shotgun (WGS) entry which is preliminary data.</text>
</comment>
<dbReference type="GO" id="GO:0005524">
    <property type="term" value="F:ATP binding"/>
    <property type="evidence" value="ECO:0007669"/>
    <property type="project" value="UniProtKB-KW"/>
</dbReference>
<reference evidence="14 15" key="1">
    <citation type="journal article" date="2018" name="Evol. Lett.">
        <title>Horizontal gene cluster transfer increased hallucinogenic mushroom diversity.</title>
        <authorList>
            <person name="Reynolds H.T."/>
            <person name="Vijayakumar V."/>
            <person name="Gluck-Thaler E."/>
            <person name="Korotkin H.B."/>
            <person name="Matheny P.B."/>
            <person name="Slot J.C."/>
        </authorList>
    </citation>
    <scope>NUCLEOTIDE SEQUENCE [LARGE SCALE GENOMIC DNA]</scope>
    <source>
        <strain evidence="14 15">SRW20</strain>
    </source>
</reference>
<dbReference type="PROSITE" id="PS50862">
    <property type="entry name" value="AA_TRNA_LIGASE_II"/>
    <property type="match status" value="1"/>
</dbReference>
<dbReference type="GO" id="GO:0005737">
    <property type="term" value="C:cytoplasm"/>
    <property type="evidence" value="ECO:0007669"/>
    <property type="project" value="UniProtKB-SubCell"/>
</dbReference>
<feature type="domain" description="Aminoacyl-transfer RNA synthetases class-II family profile" evidence="13">
    <location>
        <begin position="251"/>
        <end position="569"/>
    </location>
</feature>
<dbReference type="Gene3D" id="3.30.930.10">
    <property type="entry name" value="Bira Bifunctional Protein, Domain 2"/>
    <property type="match status" value="1"/>
</dbReference>
<keyword evidence="5" id="KW-0436">Ligase</keyword>
<dbReference type="InterPro" id="IPR048952">
    <property type="entry name" value="AsnRS_N"/>
</dbReference>
<dbReference type="InterPro" id="IPR045864">
    <property type="entry name" value="aa-tRNA-synth_II/BPL/LPL"/>
</dbReference>
<evidence type="ECO:0000256" key="12">
    <source>
        <dbReference type="SAM" id="MobiDB-lite"/>
    </source>
</evidence>
<evidence type="ECO:0000256" key="11">
    <source>
        <dbReference type="ARBA" id="ARBA00047844"/>
    </source>
</evidence>
<evidence type="ECO:0000256" key="5">
    <source>
        <dbReference type="ARBA" id="ARBA00022598"/>
    </source>
</evidence>
<evidence type="ECO:0000256" key="10">
    <source>
        <dbReference type="ARBA" id="ARBA00029886"/>
    </source>
</evidence>
<keyword evidence="4" id="KW-0963">Cytoplasm</keyword>
<comment type="catalytic activity">
    <reaction evidence="11">
        <text>tRNA(Asn) + L-asparagine + ATP = L-asparaginyl-tRNA(Asn) + AMP + diphosphate + H(+)</text>
        <dbReference type="Rhea" id="RHEA:11180"/>
        <dbReference type="Rhea" id="RHEA-COMP:9659"/>
        <dbReference type="Rhea" id="RHEA-COMP:9674"/>
        <dbReference type="ChEBI" id="CHEBI:15378"/>
        <dbReference type="ChEBI" id="CHEBI:30616"/>
        <dbReference type="ChEBI" id="CHEBI:33019"/>
        <dbReference type="ChEBI" id="CHEBI:58048"/>
        <dbReference type="ChEBI" id="CHEBI:78442"/>
        <dbReference type="ChEBI" id="CHEBI:78515"/>
        <dbReference type="ChEBI" id="CHEBI:456215"/>
        <dbReference type="EC" id="6.1.1.22"/>
    </reaction>
</comment>
<evidence type="ECO:0000256" key="3">
    <source>
        <dbReference type="ARBA" id="ARBA00012816"/>
    </source>
</evidence>
<dbReference type="Pfam" id="PF00152">
    <property type="entry name" value="tRNA-synt_2"/>
    <property type="match status" value="1"/>
</dbReference>
<dbReference type="GO" id="GO:0006421">
    <property type="term" value="P:asparaginyl-tRNA aminoacylation"/>
    <property type="evidence" value="ECO:0007669"/>
    <property type="project" value="InterPro"/>
</dbReference>
<dbReference type="PANTHER" id="PTHR22594:SF16">
    <property type="entry name" value="ASPARAGINE--TRNA LIGASE, CYTOPLASMIC"/>
    <property type="match status" value="1"/>
</dbReference>
<dbReference type="NCBIfam" id="TIGR00457">
    <property type="entry name" value="asnS"/>
    <property type="match status" value="1"/>
</dbReference>
<dbReference type="SUPFAM" id="SSF50249">
    <property type="entry name" value="Nucleic acid-binding proteins"/>
    <property type="match status" value="1"/>
</dbReference>
<keyword evidence="7" id="KW-0067">ATP-binding</keyword>
<comment type="subcellular location">
    <subcellularLocation>
        <location evidence="1">Cytoplasm</location>
    </subcellularLocation>
</comment>
<evidence type="ECO:0000256" key="7">
    <source>
        <dbReference type="ARBA" id="ARBA00022840"/>
    </source>
</evidence>
<dbReference type="Gene3D" id="3.30.1910.20">
    <property type="entry name" value="asparaginyl-tRNA synthetase, N-terminal domain"/>
    <property type="match status" value="1"/>
</dbReference>
<dbReference type="Pfam" id="PF01336">
    <property type="entry name" value="tRNA_anti-codon"/>
    <property type="match status" value="1"/>
</dbReference>
<sequence>MPTIYIDEATGSDTTGQGTQEAPYQSLAFAVYKTEGEEAPKFQIRKSAEEAYDEPTQSSLKKAKKNADGIKKKLKKEEERAEKEAKEKGEEKERREKLLQESKKIVLVEDESLPKATKAKIAHLADLRSKRVRVFGWVHRLRDQKGIIFLVVRDGTGYLQTILSGKVAQTYEALTLTLESSVEVVGTLQEVPEGKTAPGGHELVVDYWRVVGAAPGAEDAFTNRLNEKSDPSIQADLRHLVLRGETASSVLRLRAYLLSAFRESLTSQSLIEVTPPCLVQTQVEGGATLFKLDYYGQPAFLTQSSQLYLETCLPSLGDVFCVQESFRAENSHTRRHLSEYTHLEAELAFITFEDLMAHIEEIICKTVDTLLANPTSAALIKQLNPNFTAPSRPFMRLPYVDAIKWLNEHGILHPKEDAEGNVVKDEQGNPVMVPHEVGDDIAEAAERQMTDIIGQPIFLHGFPAELKAFYMKKVPKKEGEQEGGHVFTESCDLLMPNVGEIVGGSMRIADMEELIAAYKREGIDPEPYYWFTDQRKYGTCEHGGYGLGVERFLAWLANRYTVRECSLYPRWPGRATP</sequence>
<feature type="compositionally biased region" description="Polar residues" evidence="12">
    <location>
        <begin position="11"/>
        <end position="22"/>
    </location>
</feature>
<keyword evidence="6" id="KW-0547">Nucleotide-binding</keyword>
<dbReference type="STRING" id="231916.A0A409YV03"/>
<dbReference type="GO" id="GO:0003676">
    <property type="term" value="F:nucleic acid binding"/>
    <property type="evidence" value="ECO:0007669"/>
    <property type="project" value="InterPro"/>
</dbReference>
<proteinExistence type="inferred from homology"/>
<protein>
    <recommendedName>
        <fullName evidence="3">asparagine--tRNA ligase</fullName>
        <ecNumber evidence="3">6.1.1.22</ecNumber>
    </recommendedName>
    <alternativeName>
        <fullName evidence="10">Asparaginyl-tRNA synthetase</fullName>
    </alternativeName>
</protein>